<evidence type="ECO:0000313" key="12">
    <source>
        <dbReference type="Proteomes" id="UP000050525"/>
    </source>
</evidence>
<organism evidence="11 12">
    <name type="scientific">Alligator mississippiensis</name>
    <name type="common">American alligator</name>
    <dbReference type="NCBI Taxonomy" id="8496"/>
    <lineage>
        <taxon>Eukaryota</taxon>
        <taxon>Metazoa</taxon>
        <taxon>Chordata</taxon>
        <taxon>Craniata</taxon>
        <taxon>Vertebrata</taxon>
        <taxon>Euteleostomi</taxon>
        <taxon>Archelosauria</taxon>
        <taxon>Archosauria</taxon>
        <taxon>Crocodylia</taxon>
        <taxon>Alligatoridae</taxon>
        <taxon>Alligatorinae</taxon>
        <taxon>Alligator</taxon>
    </lineage>
</organism>
<dbReference type="InterPro" id="IPR039809">
    <property type="entry name" value="Chemokine_b/g/d"/>
</dbReference>
<accession>A0A151N700</accession>
<dbReference type="FunFam" id="2.40.50.40:FF:000002">
    <property type="entry name" value="C-C motif chemokine"/>
    <property type="match status" value="1"/>
</dbReference>
<dbReference type="STRING" id="8496.A0A151N700"/>
<protein>
    <recommendedName>
        <fullName evidence="9">C-C motif chemokine</fullName>
    </recommendedName>
</protein>
<gene>
    <name evidence="11" type="ORF">Y1Q_0013038</name>
</gene>
<dbReference type="Pfam" id="PF00048">
    <property type="entry name" value="IL8"/>
    <property type="match status" value="1"/>
</dbReference>
<dbReference type="GO" id="GO:0061844">
    <property type="term" value="P:antimicrobial humoral immune response mediated by antimicrobial peptide"/>
    <property type="evidence" value="ECO:0007669"/>
    <property type="project" value="TreeGrafter"/>
</dbReference>
<sequence>MKVTVAALATLLLTACCSQIQAQLDGVTTPTSCCFTYTKKIPRALVTSYKATSSKCSQPAVIFTTKKGREVCADPNEKWVQDYMKHLKKN</sequence>
<dbReference type="Proteomes" id="UP000050525">
    <property type="component" value="Unassembled WGS sequence"/>
</dbReference>
<dbReference type="InterPro" id="IPR001811">
    <property type="entry name" value="Chemokine_IL8-like_dom"/>
</dbReference>
<dbReference type="PANTHER" id="PTHR12015:SF209">
    <property type="entry name" value="C-C MOTIF CHEMOKINE 8"/>
    <property type="match status" value="1"/>
</dbReference>
<feature type="signal peptide" evidence="9">
    <location>
        <begin position="1"/>
        <end position="22"/>
    </location>
</feature>
<dbReference type="PROSITE" id="PS51257">
    <property type="entry name" value="PROKAR_LIPOPROTEIN"/>
    <property type="match status" value="1"/>
</dbReference>
<dbReference type="PANTHER" id="PTHR12015">
    <property type="entry name" value="SMALL INDUCIBLE CYTOKINE A"/>
    <property type="match status" value="1"/>
</dbReference>
<comment type="subcellular location">
    <subcellularLocation>
        <location evidence="1 9">Secreted</location>
    </subcellularLocation>
</comment>
<comment type="similarity">
    <text evidence="2 9">Belongs to the intercrine beta (chemokine CC) family.</text>
</comment>
<dbReference type="GO" id="GO:0030335">
    <property type="term" value="P:positive regulation of cell migration"/>
    <property type="evidence" value="ECO:0007669"/>
    <property type="project" value="TreeGrafter"/>
</dbReference>
<dbReference type="OrthoDB" id="8934837at2759"/>
<evidence type="ECO:0000256" key="2">
    <source>
        <dbReference type="ARBA" id="ARBA00010868"/>
    </source>
</evidence>
<dbReference type="EMBL" id="AKHW03003911">
    <property type="protein sequence ID" value="KYO32527.1"/>
    <property type="molecule type" value="Genomic_DNA"/>
</dbReference>
<keyword evidence="6 9" id="KW-0732">Signal</keyword>
<evidence type="ECO:0000256" key="6">
    <source>
        <dbReference type="ARBA" id="ARBA00022729"/>
    </source>
</evidence>
<evidence type="ECO:0000256" key="9">
    <source>
        <dbReference type="RuleBase" id="RU361150"/>
    </source>
</evidence>
<evidence type="ECO:0000256" key="4">
    <source>
        <dbReference type="ARBA" id="ARBA00022514"/>
    </source>
</evidence>
<keyword evidence="12" id="KW-1185">Reference proteome</keyword>
<dbReference type="GO" id="GO:0070098">
    <property type="term" value="P:chemokine-mediated signaling pathway"/>
    <property type="evidence" value="ECO:0007669"/>
    <property type="project" value="TreeGrafter"/>
</dbReference>
<feature type="chain" id="PRO_5007358844" description="C-C motif chemokine" evidence="9">
    <location>
        <begin position="23"/>
        <end position="90"/>
    </location>
</feature>
<evidence type="ECO:0000256" key="5">
    <source>
        <dbReference type="ARBA" id="ARBA00022525"/>
    </source>
</evidence>
<feature type="domain" description="Chemokine interleukin-8-like" evidence="10">
    <location>
        <begin position="30"/>
        <end position="87"/>
    </location>
</feature>
<dbReference type="AlphaFoldDB" id="A0A151N700"/>
<dbReference type="InterPro" id="IPR036048">
    <property type="entry name" value="Interleukin_8-like_sf"/>
</dbReference>
<keyword evidence="3 9" id="KW-0145">Chemotaxis</keyword>
<evidence type="ECO:0000256" key="1">
    <source>
        <dbReference type="ARBA" id="ARBA00004613"/>
    </source>
</evidence>
<evidence type="ECO:0000256" key="7">
    <source>
        <dbReference type="ARBA" id="ARBA00023157"/>
    </source>
</evidence>
<dbReference type="SUPFAM" id="SSF54117">
    <property type="entry name" value="Interleukin 8-like chemokines"/>
    <property type="match status" value="1"/>
</dbReference>
<dbReference type="PROSITE" id="PS00472">
    <property type="entry name" value="SMALL_CYTOKINES_CC"/>
    <property type="match status" value="1"/>
</dbReference>
<reference evidence="11 12" key="1">
    <citation type="journal article" date="2012" name="Genome Biol.">
        <title>Sequencing three crocodilian genomes to illuminate the evolution of archosaurs and amniotes.</title>
        <authorList>
            <person name="St John J.A."/>
            <person name="Braun E.L."/>
            <person name="Isberg S.R."/>
            <person name="Miles L.G."/>
            <person name="Chong A.Y."/>
            <person name="Gongora J."/>
            <person name="Dalzell P."/>
            <person name="Moran C."/>
            <person name="Bed'hom B."/>
            <person name="Abzhanov A."/>
            <person name="Burgess S.C."/>
            <person name="Cooksey A.M."/>
            <person name="Castoe T.A."/>
            <person name="Crawford N.G."/>
            <person name="Densmore L.D."/>
            <person name="Drew J.C."/>
            <person name="Edwards S.V."/>
            <person name="Faircloth B.C."/>
            <person name="Fujita M.K."/>
            <person name="Greenwold M.J."/>
            <person name="Hoffmann F.G."/>
            <person name="Howard J.M."/>
            <person name="Iguchi T."/>
            <person name="Janes D.E."/>
            <person name="Khan S.Y."/>
            <person name="Kohno S."/>
            <person name="de Koning A.J."/>
            <person name="Lance S.L."/>
            <person name="McCarthy F.M."/>
            <person name="McCormack J.E."/>
            <person name="Merchant M.E."/>
            <person name="Peterson D.G."/>
            <person name="Pollock D.D."/>
            <person name="Pourmand N."/>
            <person name="Raney B.J."/>
            <person name="Roessler K.A."/>
            <person name="Sanford J.R."/>
            <person name="Sawyer R.H."/>
            <person name="Schmidt C.J."/>
            <person name="Triplett E.W."/>
            <person name="Tuberville T.D."/>
            <person name="Venegas-Anaya M."/>
            <person name="Howard J.T."/>
            <person name="Jarvis E.D."/>
            <person name="Guillette L.J.Jr."/>
            <person name="Glenn T.C."/>
            <person name="Green R.E."/>
            <person name="Ray D.A."/>
        </authorList>
    </citation>
    <scope>NUCLEOTIDE SEQUENCE [LARGE SCALE GENOMIC DNA]</scope>
    <source>
        <strain evidence="11">KSC_2009_1</strain>
    </source>
</reference>
<evidence type="ECO:0000259" key="10">
    <source>
        <dbReference type="SMART" id="SM00199"/>
    </source>
</evidence>
<dbReference type="SMART" id="SM00199">
    <property type="entry name" value="SCY"/>
    <property type="match status" value="1"/>
</dbReference>
<dbReference type="KEGG" id="amj:102575527"/>
<dbReference type="CDD" id="cd00272">
    <property type="entry name" value="Chemokine_CC"/>
    <property type="match status" value="1"/>
</dbReference>
<dbReference type="GO" id="GO:0006954">
    <property type="term" value="P:inflammatory response"/>
    <property type="evidence" value="ECO:0007669"/>
    <property type="project" value="UniProtKB-KW"/>
</dbReference>
<proteinExistence type="inferred from homology"/>
<dbReference type="GO" id="GO:0048020">
    <property type="term" value="F:CCR chemokine receptor binding"/>
    <property type="evidence" value="ECO:0007669"/>
    <property type="project" value="TreeGrafter"/>
</dbReference>
<name>A0A151N700_ALLMI</name>
<evidence type="ECO:0000256" key="3">
    <source>
        <dbReference type="ARBA" id="ARBA00022500"/>
    </source>
</evidence>
<dbReference type="GO" id="GO:0048245">
    <property type="term" value="P:eosinophil chemotaxis"/>
    <property type="evidence" value="ECO:0007669"/>
    <property type="project" value="TreeGrafter"/>
</dbReference>
<keyword evidence="7" id="KW-1015">Disulfide bond</keyword>
<comment type="caution">
    <text evidence="11">The sequence shown here is derived from an EMBL/GenBank/DDBJ whole genome shotgun (WGS) entry which is preliminary data.</text>
</comment>
<dbReference type="InterPro" id="IPR000827">
    <property type="entry name" value="Chemokine_CC_CS"/>
</dbReference>
<dbReference type="eggNOG" id="ENOG502S8D1">
    <property type="taxonomic scope" value="Eukaryota"/>
</dbReference>
<evidence type="ECO:0000256" key="8">
    <source>
        <dbReference type="ARBA" id="ARBA00023198"/>
    </source>
</evidence>
<keyword evidence="4 9" id="KW-0202">Cytokine</keyword>
<keyword evidence="8" id="KW-0395">Inflammatory response</keyword>
<dbReference type="Gene3D" id="2.40.50.40">
    <property type="match status" value="1"/>
</dbReference>
<dbReference type="GO" id="GO:0008009">
    <property type="term" value="F:chemokine activity"/>
    <property type="evidence" value="ECO:0007669"/>
    <property type="project" value="InterPro"/>
</dbReference>
<keyword evidence="5 9" id="KW-0964">Secreted</keyword>
<evidence type="ECO:0000313" key="11">
    <source>
        <dbReference type="EMBL" id="KYO32527.1"/>
    </source>
</evidence>
<dbReference type="GO" id="GO:0005615">
    <property type="term" value="C:extracellular space"/>
    <property type="evidence" value="ECO:0007669"/>
    <property type="project" value="UniProtKB-KW"/>
</dbReference>